<proteinExistence type="predicted"/>
<dbReference type="STRING" id="1563681.BFP71_00775"/>
<dbReference type="Proteomes" id="UP000095552">
    <property type="component" value="Unassembled WGS sequence"/>
</dbReference>
<evidence type="ECO:0000256" key="1">
    <source>
        <dbReference type="SAM" id="Phobius"/>
    </source>
</evidence>
<keyword evidence="1" id="KW-0472">Membrane</keyword>
<comment type="caution">
    <text evidence="2">The sequence shown here is derived from an EMBL/GenBank/DDBJ whole genome shotgun (WGS) entry which is preliminary data.</text>
</comment>
<reference evidence="2 3" key="1">
    <citation type="submission" date="2016-08" db="EMBL/GenBank/DDBJ databases">
        <title>Draft genome of Fabibacter sp. strain SK-8.</title>
        <authorList>
            <person name="Wong S.-K."/>
            <person name="Hamasaki K."/>
            <person name="Yoshizawa S."/>
        </authorList>
    </citation>
    <scope>NUCLEOTIDE SEQUENCE [LARGE SCALE GENOMIC DNA]</scope>
    <source>
        <strain evidence="2 3">SK-8</strain>
    </source>
</reference>
<dbReference type="OrthoDB" id="2692108at2"/>
<sequence length="92" mass="11289">MREPTSQELKRLMNWPEIAKKKWRFYFIHGSIYRGIPLSIISYLFKMDSEFQAFSWPEFMLRMLVFMIFGLTFGAIEYRAKQKRYNQIKHLL</sequence>
<keyword evidence="1" id="KW-1133">Transmembrane helix</keyword>
<name>A0A1E5T4J1_9BACT</name>
<accession>A0A1E5T4J1</accession>
<evidence type="ECO:0000313" key="3">
    <source>
        <dbReference type="Proteomes" id="UP000095552"/>
    </source>
</evidence>
<dbReference type="RefSeq" id="WP_069833553.1">
    <property type="nucleotide sequence ID" value="NZ_MDGQ01000003.1"/>
</dbReference>
<gene>
    <name evidence="2" type="ORF">BFP71_00775</name>
</gene>
<organism evidence="2 3">
    <name type="scientific">Roseivirga misakiensis</name>
    <dbReference type="NCBI Taxonomy" id="1563681"/>
    <lineage>
        <taxon>Bacteria</taxon>
        <taxon>Pseudomonadati</taxon>
        <taxon>Bacteroidota</taxon>
        <taxon>Cytophagia</taxon>
        <taxon>Cytophagales</taxon>
        <taxon>Roseivirgaceae</taxon>
        <taxon>Roseivirga</taxon>
    </lineage>
</organism>
<feature type="transmembrane region" description="Helical" evidence="1">
    <location>
        <begin position="25"/>
        <end position="45"/>
    </location>
</feature>
<keyword evidence="3" id="KW-1185">Reference proteome</keyword>
<feature type="transmembrane region" description="Helical" evidence="1">
    <location>
        <begin position="60"/>
        <end position="80"/>
    </location>
</feature>
<protein>
    <submittedName>
        <fullName evidence="2">Uncharacterized protein</fullName>
    </submittedName>
</protein>
<dbReference type="EMBL" id="MDGQ01000003">
    <property type="protein sequence ID" value="OEK06241.1"/>
    <property type="molecule type" value="Genomic_DNA"/>
</dbReference>
<dbReference type="AlphaFoldDB" id="A0A1E5T4J1"/>
<keyword evidence="1" id="KW-0812">Transmembrane</keyword>
<evidence type="ECO:0000313" key="2">
    <source>
        <dbReference type="EMBL" id="OEK06241.1"/>
    </source>
</evidence>